<dbReference type="PRINTS" id="PR00385">
    <property type="entry name" value="P450"/>
</dbReference>
<accession>T0QH43</accession>
<evidence type="ECO:0000256" key="2">
    <source>
        <dbReference type="ARBA" id="ARBA00010617"/>
    </source>
</evidence>
<gene>
    <name evidence="11" type="ORF">SDRG_05513</name>
</gene>
<proteinExistence type="inferred from homology"/>
<dbReference type="RefSeq" id="XP_008609451.1">
    <property type="nucleotide sequence ID" value="XM_008611229.1"/>
</dbReference>
<dbReference type="CDD" id="cd11054">
    <property type="entry name" value="CYP24A1-like"/>
    <property type="match status" value="1"/>
</dbReference>
<feature type="binding site" description="axial binding residue" evidence="8">
    <location>
        <position position="505"/>
    </location>
    <ligand>
        <name>heme</name>
        <dbReference type="ChEBI" id="CHEBI:30413"/>
    </ligand>
    <ligandPart>
        <name>Fe</name>
        <dbReference type="ChEBI" id="CHEBI:18248"/>
    </ligandPart>
</feature>
<protein>
    <recommendedName>
        <fullName evidence="13">Cytochrome P450 oxidoreductase</fullName>
    </recommendedName>
</protein>
<keyword evidence="5 9" id="KW-0560">Oxidoreductase</keyword>
<keyword evidence="3 8" id="KW-0349">Heme</keyword>
<evidence type="ECO:0000313" key="11">
    <source>
        <dbReference type="EMBL" id="EQC37289.1"/>
    </source>
</evidence>
<dbReference type="PRINTS" id="PR00463">
    <property type="entry name" value="EP450I"/>
</dbReference>
<dbReference type="GO" id="GO:0016705">
    <property type="term" value="F:oxidoreductase activity, acting on paired donors, with incorporation or reduction of molecular oxygen"/>
    <property type="evidence" value="ECO:0007669"/>
    <property type="project" value="InterPro"/>
</dbReference>
<dbReference type="PANTHER" id="PTHR24279:SF120">
    <property type="entry name" value="CYTOCHROME P450"/>
    <property type="match status" value="1"/>
</dbReference>
<dbReference type="PROSITE" id="PS00086">
    <property type="entry name" value="CYTOCHROME_P450"/>
    <property type="match status" value="1"/>
</dbReference>
<evidence type="ECO:0000313" key="12">
    <source>
        <dbReference type="Proteomes" id="UP000030762"/>
    </source>
</evidence>
<dbReference type="EMBL" id="JH767145">
    <property type="protein sequence ID" value="EQC37289.1"/>
    <property type="molecule type" value="Genomic_DNA"/>
</dbReference>
<dbReference type="AlphaFoldDB" id="T0QH43"/>
<dbReference type="GeneID" id="19946240"/>
<evidence type="ECO:0000256" key="10">
    <source>
        <dbReference type="SAM" id="SignalP"/>
    </source>
</evidence>
<name>T0QH43_SAPDV</name>
<keyword evidence="7 9" id="KW-0503">Monooxygenase</keyword>
<evidence type="ECO:0000256" key="5">
    <source>
        <dbReference type="ARBA" id="ARBA00023002"/>
    </source>
</evidence>
<dbReference type="Gene3D" id="1.10.630.10">
    <property type="entry name" value="Cytochrome P450"/>
    <property type="match status" value="1"/>
</dbReference>
<reference evidence="11 12" key="1">
    <citation type="submission" date="2012-04" db="EMBL/GenBank/DDBJ databases">
        <title>The Genome Sequence of Saprolegnia declina VS20.</title>
        <authorList>
            <consortium name="The Broad Institute Genome Sequencing Platform"/>
            <person name="Russ C."/>
            <person name="Nusbaum C."/>
            <person name="Tyler B."/>
            <person name="van West P."/>
            <person name="Dieguez-Uribeondo J."/>
            <person name="de Bruijn I."/>
            <person name="Tripathy S."/>
            <person name="Jiang R."/>
            <person name="Young S.K."/>
            <person name="Zeng Q."/>
            <person name="Gargeya S."/>
            <person name="Fitzgerald M."/>
            <person name="Haas B."/>
            <person name="Abouelleil A."/>
            <person name="Alvarado L."/>
            <person name="Arachchi H.M."/>
            <person name="Berlin A."/>
            <person name="Chapman S.B."/>
            <person name="Goldberg J."/>
            <person name="Griggs A."/>
            <person name="Gujja S."/>
            <person name="Hansen M."/>
            <person name="Howarth C."/>
            <person name="Imamovic A."/>
            <person name="Larimer J."/>
            <person name="McCowen C."/>
            <person name="Montmayeur A."/>
            <person name="Murphy C."/>
            <person name="Neiman D."/>
            <person name="Pearson M."/>
            <person name="Priest M."/>
            <person name="Roberts A."/>
            <person name="Saif S."/>
            <person name="Shea T."/>
            <person name="Sisk P."/>
            <person name="Sykes S."/>
            <person name="Wortman J."/>
            <person name="Nusbaum C."/>
            <person name="Birren B."/>
        </authorList>
    </citation>
    <scope>NUCLEOTIDE SEQUENCE [LARGE SCALE GENOMIC DNA]</scope>
    <source>
        <strain evidence="11 12">VS20</strain>
    </source>
</reference>
<evidence type="ECO:0008006" key="13">
    <source>
        <dbReference type="Google" id="ProtNLM"/>
    </source>
</evidence>
<dbReference type="InterPro" id="IPR050479">
    <property type="entry name" value="CYP11_CYP27_families"/>
</dbReference>
<dbReference type="VEuPathDB" id="FungiDB:SDRG_05513"/>
<evidence type="ECO:0000256" key="7">
    <source>
        <dbReference type="ARBA" id="ARBA00023033"/>
    </source>
</evidence>
<dbReference type="InterPro" id="IPR001128">
    <property type="entry name" value="Cyt_P450"/>
</dbReference>
<dbReference type="Proteomes" id="UP000030762">
    <property type="component" value="Unassembled WGS sequence"/>
</dbReference>
<dbReference type="InterPro" id="IPR017972">
    <property type="entry name" value="Cyt_P450_CS"/>
</dbReference>
<evidence type="ECO:0000256" key="1">
    <source>
        <dbReference type="ARBA" id="ARBA00001971"/>
    </source>
</evidence>
<keyword evidence="4 8" id="KW-0479">Metal-binding</keyword>
<evidence type="ECO:0000256" key="3">
    <source>
        <dbReference type="ARBA" id="ARBA00022617"/>
    </source>
</evidence>
<dbReference type="GO" id="GO:0004497">
    <property type="term" value="F:monooxygenase activity"/>
    <property type="evidence" value="ECO:0007669"/>
    <property type="project" value="UniProtKB-KW"/>
</dbReference>
<sequence>MALLSTRLLTCVWWDRTTGAPGMYLLSVGTNQNLTQLSDRARPISWRLLGHWSHFSMLRARLKSTLAAVATEAAPCLRDIPVAPETGFGPLRSSYAYFAESDGFRLLFERFHKLHTSLGPIYRLRFMPFQPYTVSISDPDAAAEIYRHEGAMPQRQTFDFWKLYRDERNLPVGLANTNEYAVWKKYRLSLGAHLLQPHNVGTWVPRVDAVANDLAARVCAQASASSTGEVPVTLLTKAFALEAVSSLVFGKRMGCLSPDHLTPIAPTAQALISAVDGFFATSQQLMAVPPKAPLFVYKLLPAYKEHVMHSDYIFRLGHEMVQEKLASTEVTAPDLLTMFLQRPELDETDAITQAIEILFGGVDTTSIALLWSLYCIATSPHSREIQLKMRAEVESILDGATEFDAAAHEKLSYIRAVVKETLRLYPAANPNQRILSQDMTVLGYDIPKGTSVMMATYTMSRDPAVFDEPEIFKPERWIDRDHATPAARKKKAYSTLPFGMGSRSCIGRRLAETEIYLALAHLVRRMEMQWIPEETHPKPILQLLLVPNKPLTLRFQPWTT</sequence>
<comment type="cofactor">
    <cofactor evidence="1 8">
        <name>heme</name>
        <dbReference type="ChEBI" id="CHEBI:30413"/>
    </cofactor>
</comment>
<comment type="similarity">
    <text evidence="2 9">Belongs to the cytochrome P450 family.</text>
</comment>
<dbReference type="STRING" id="1156394.T0QH43"/>
<dbReference type="PANTHER" id="PTHR24279">
    <property type="entry name" value="CYTOCHROME P450"/>
    <property type="match status" value="1"/>
</dbReference>
<dbReference type="InterPro" id="IPR002401">
    <property type="entry name" value="Cyt_P450_E_grp-I"/>
</dbReference>
<keyword evidence="10" id="KW-0732">Signal</keyword>
<evidence type="ECO:0000256" key="8">
    <source>
        <dbReference type="PIRSR" id="PIRSR602401-1"/>
    </source>
</evidence>
<evidence type="ECO:0000256" key="9">
    <source>
        <dbReference type="RuleBase" id="RU000461"/>
    </source>
</evidence>
<dbReference type="OrthoDB" id="71115at2759"/>
<keyword evidence="6 8" id="KW-0408">Iron</keyword>
<dbReference type="SUPFAM" id="SSF48264">
    <property type="entry name" value="Cytochrome P450"/>
    <property type="match status" value="1"/>
</dbReference>
<dbReference type="Pfam" id="PF00067">
    <property type="entry name" value="p450"/>
    <property type="match status" value="1"/>
</dbReference>
<evidence type="ECO:0000256" key="4">
    <source>
        <dbReference type="ARBA" id="ARBA00022723"/>
    </source>
</evidence>
<feature type="signal peptide" evidence="10">
    <location>
        <begin position="1"/>
        <end position="19"/>
    </location>
</feature>
<dbReference type="InterPro" id="IPR036396">
    <property type="entry name" value="Cyt_P450_sf"/>
</dbReference>
<evidence type="ECO:0000256" key="6">
    <source>
        <dbReference type="ARBA" id="ARBA00023004"/>
    </source>
</evidence>
<dbReference type="GO" id="GO:0020037">
    <property type="term" value="F:heme binding"/>
    <property type="evidence" value="ECO:0007669"/>
    <property type="project" value="InterPro"/>
</dbReference>
<feature type="chain" id="PRO_5004583325" description="Cytochrome P450 oxidoreductase" evidence="10">
    <location>
        <begin position="20"/>
        <end position="560"/>
    </location>
</feature>
<dbReference type="GO" id="GO:0005506">
    <property type="term" value="F:iron ion binding"/>
    <property type="evidence" value="ECO:0007669"/>
    <property type="project" value="InterPro"/>
</dbReference>
<keyword evidence="12" id="KW-1185">Reference proteome</keyword>
<dbReference type="OMA" id="QVANYAM"/>
<organism evidence="11 12">
    <name type="scientific">Saprolegnia diclina (strain VS20)</name>
    <dbReference type="NCBI Taxonomy" id="1156394"/>
    <lineage>
        <taxon>Eukaryota</taxon>
        <taxon>Sar</taxon>
        <taxon>Stramenopiles</taxon>
        <taxon>Oomycota</taxon>
        <taxon>Saprolegniomycetes</taxon>
        <taxon>Saprolegniales</taxon>
        <taxon>Saprolegniaceae</taxon>
        <taxon>Saprolegnia</taxon>
    </lineage>
</organism>
<dbReference type="InParanoid" id="T0QH43"/>
<dbReference type="eggNOG" id="KOG0159">
    <property type="taxonomic scope" value="Eukaryota"/>
</dbReference>